<accession>A0A164SF06</accession>
<gene>
    <name evidence="1" type="ORF">SISNIDRAFT_496535</name>
</gene>
<keyword evidence="2" id="KW-1185">Reference proteome</keyword>
<dbReference type="AlphaFoldDB" id="A0A164SF06"/>
<protein>
    <submittedName>
        <fullName evidence="1">Uncharacterized protein</fullName>
    </submittedName>
</protein>
<sequence>MCKRDSIDRSLRVTVMIDDVANENWPSPIPRILRECTHLTILISTAHPPKPSLLLENPHLTHLALLLEYPSNAMHWKKVCNRVEAYLKELIEIRGLEMIVVIIPDVRSSDKDSHSAQILSLLAPQGNERHPQRFEALGPNIAQIRGLCDQNGIRLRWRLAAKGGESLWDRGKARLRTRRHVSE</sequence>
<proteinExistence type="predicted"/>
<evidence type="ECO:0000313" key="1">
    <source>
        <dbReference type="EMBL" id="KZS91413.1"/>
    </source>
</evidence>
<name>A0A164SF06_9AGAM</name>
<dbReference type="EMBL" id="KV419415">
    <property type="protein sequence ID" value="KZS91413.1"/>
    <property type="molecule type" value="Genomic_DNA"/>
</dbReference>
<dbReference type="Proteomes" id="UP000076722">
    <property type="component" value="Unassembled WGS sequence"/>
</dbReference>
<evidence type="ECO:0000313" key="2">
    <source>
        <dbReference type="Proteomes" id="UP000076722"/>
    </source>
</evidence>
<organism evidence="1 2">
    <name type="scientific">Sistotremastrum niveocremeum HHB9708</name>
    <dbReference type="NCBI Taxonomy" id="1314777"/>
    <lineage>
        <taxon>Eukaryota</taxon>
        <taxon>Fungi</taxon>
        <taxon>Dikarya</taxon>
        <taxon>Basidiomycota</taxon>
        <taxon>Agaricomycotina</taxon>
        <taxon>Agaricomycetes</taxon>
        <taxon>Sistotremastrales</taxon>
        <taxon>Sistotremastraceae</taxon>
        <taxon>Sertulicium</taxon>
        <taxon>Sertulicium niveocremeum</taxon>
    </lineage>
</organism>
<reference evidence="1 2" key="1">
    <citation type="journal article" date="2016" name="Mol. Biol. Evol.">
        <title>Comparative Genomics of Early-Diverging Mushroom-Forming Fungi Provides Insights into the Origins of Lignocellulose Decay Capabilities.</title>
        <authorList>
            <person name="Nagy L.G."/>
            <person name="Riley R."/>
            <person name="Tritt A."/>
            <person name="Adam C."/>
            <person name="Daum C."/>
            <person name="Floudas D."/>
            <person name="Sun H."/>
            <person name="Yadav J.S."/>
            <person name="Pangilinan J."/>
            <person name="Larsson K.H."/>
            <person name="Matsuura K."/>
            <person name="Barry K."/>
            <person name="Labutti K."/>
            <person name="Kuo R."/>
            <person name="Ohm R.A."/>
            <person name="Bhattacharya S.S."/>
            <person name="Shirouzu T."/>
            <person name="Yoshinaga Y."/>
            <person name="Martin F.M."/>
            <person name="Grigoriev I.V."/>
            <person name="Hibbett D.S."/>
        </authorList>
    </citation>
    <scope>NUCLEOTIDE SEQUENCE [LARGE SCALE GENOMIC DNA]</scope>
    <source>
        <strain evidence="1 2">HHB9708</strain>
    </source>
</reference>